<keyword evidence="4" id="KW-0540">Nuclease</keyword>
<dbReference type="GO" id="GO:0004519">
    <property type="term" value="F:endonuclease activity"/>
    <property type="evidence" value="ECO:0007669"/>
    <property type="project" value="UniProtKB-KW"/>
</dbReference>
<dbReference type="InterPro" id="IPR027434">
    <property type="entry name" value="Homing_endonucl"/>
</dbReference>
<proteinExistence type="predicted"/>
<protein>
    <submittedName>
        <fullName evidence="4">Putative LAGLIDADG homing endonuclease</fullName>
    </submittedName>
</protein>
<keyword evidence="2" id="KW-1133">Transmembrane helix</keyword>
<feature type="domain" description="Homing endonuclease LAGLIDADG" evidence="3">
    <location>
        <begin position="297"/>
        <end position="408"/>
    </location>
</feature>
<feature type="region of interest" description="Disordered" evidence="1">
    <location>
        <begin position="118"/>
        <end position="151"/>
    </location>
</feature>
<feature type="transmembrane region" description="Helical" evidence="2">
    <location>
        <begin position="534"/>
        <end position="561"/>
    </location>
</feature>
<dbReference type="InterPro" id="IPR004860">
    <property type="entry name" value="LAGLIDADG_dom"/>
</dbReference>
<keyword evidence="2" id="KW-0472">Membrane</keyword>
<evidence type="ECO:0000313" key="4">
    <source>
        <dbReference type="EMBL" id="ALO21113.1"/>
    </source>
</evidence>
<evidence type="ECO:0000256" key="1">
    <source>
        <dbReference type="SAM" id="MobiDB-lite"/>
    </source>
</evidence>
<dbReference type="Pfam" id="PF00961">
    <property type="entry name" value="LAGLIDADG_1"/>
    <property type="match status" value="1"/>
</dbReference>
<feature type="compositionally biased region" description="Basic and acidic residues" evidence="1">
    <location>
        <begin position="123"/>
        <end position="151"/>
    </location>
</feature>
<keyword evidence="4" id="KW-0378">Hydrolase</keyword>
<dbReference type="AlphaFoldDB" id="A0A0S2IBT7"/>
<dbReference type="GO" id="GO:0005739">
    <property type="term" value="C:mitochondrion"/>
    <property type="evidence" value="ECO:0007669"/>
    <property type="project" value="UniProtKB-ARBA"/>
</dbReference>
<dbReference type="SUPFAM" id="SSF55608">
    <property type="entry name" value="Homing endonucleases"/>
    <property type="match status" value="3"/>
</dbReference>
<evidence type="ECO:0000259" key="3">
    <source>
        <dbReference type="Pfam" id="PF00961"/>
    </source>
</evidence>
<reference evidence="4" key="1">
    <citation type="journal article" date="2015" name="BMC Evol. Biol.">
        <title>Chloroplast phylogenomic analysis of chlorophyte green algae identifies a novel lineage sister to the Sphaeropleales (Chlorophyceae).</title>
        <authorList>
            <person name="Lemieux C."/>
            <person name="Vincent A.T."/>
            <person name="Labarre A."/>
            <person name="Otis C."/>
            <person name="Turmel M."/>
        </authorList>
    </citation>
    <scope>NUCLEOTIDE SEQUENCE</scope>
</reference>
<gene>
    <name evidence="4" type="primary">orf609</name>
</gene>
<dbReference type="InterPro" id="IPR051289">
    <property type="entry name" value="LAGLIDADG_Endonuclease"/>
</dbReference>
<geneLocation type="chloroplast" evidence="4"/>
<keyword evidence="4" id="KW-0150">Chloroplast</keyword>
<dbReference type="Gene3D" id="3.10.28.10">
    <property type="entry name" value="Homing endonucleases"/>
    <property type="match status" value="2"/>
</dbReference>
<dbReference type="PANTHER" id="PTHR36181">
    <property type="entry name" value="INTRON-ENCODED ENDONUCLEASE AI3-RELATED"/>
    <property type="match status" value="1"/>
</dbReference>
<organism evidence="4">
    <name type="scientific">Staurocarteria crucifera</name>
    <dbReference type="NCBI Taxonomy" id="47781"/>
    <lineage>
        <taxon>Eukaryota</taxon>
        <taxon>Viridiplantae</taxon>
        <taxon>Chlorophyta</taxon>
        <taxon>core chlorophytes</taxon>
        <taxon>Chlorophyceae</taxon>
        <taxon>CS clade</taxon>
        <taxon>Chlamydomonadales</taxon>
        <taxon>Chlamydomonadaceae</taxon>
        <taxon>Staurocarteria</taxon>
    </lineage>
</organism>
<accession>A0A0S2IBT7</accession>
<dbReference type="EMBL" id="KT624877">
    <property type="protein sequence ID" value="ALO21113.1"/>
    <property type="molecule type" value="Genomic_DNA"/>
</dbReference>
<evidence type="ECO:0000256" key="2">
    <source>
        <dbReference type="SAM" id="Phobius"/>
    </source>
</evidence>
<keyword evidence="4" id="KW-0255">Endonuclease</keyword>
<dbReference type="PANTHER" id="PTHR36181:SF2">
    <property type="entry name" value="INTRON-ENCODED ENDONUCLEASE AI3-RELATED"/>
    <property type="match status" value="1"/>
</dbReference>
<name>A0A0S2IBT7_9CHLO</name>
<keyword evidence="2" id="KW-0812">Transmembrane</keyword>
<sequence>MDHVKLRYMLEQPILSWGPYLTHLGQRVGVRKNLQARVNQQETRNFFSSKQKSIPCFSQNKESLGSSETIREAHSLARPDFSAFKKSLPEHKAQKIDDSFLYWFIGFIEGDGSFITSERKKRIPDSPKAEPDPDADAQHAHKDKDQEQRKAVKKAEVKSLIADATHKQTNNNSAIVKWSFNPSSYRADFQIVQKNPQVLYYLKKQLGFGRVVSFERDYNSLKGGLMHMTKKKYWKWFTSKREHIKSLILLMNGNLVLEKRRKLFENWLTVINKSWYADSPIPLKPWVNNVSLENDWLAGFTDADVGFTTNAGNNFKQGHHPDGRQRYGFNLRFYITQDGELEVLNQIKKLVGATNKISDLRNATALQKKYNRLEIAKASCREILIQYFSTHPLRTQKNIDFQRWKRVHYYQQRQLPLSKKSAAKLARLINHLDEKRIKQGRKYHLQLKPRCGFLPVGPGIAKSKCFAFQVIYSLRLFSHIKIKRRNNPKGLLAFARRVFKGLLNKKVKTLRALCFFLLFPPSAGEKRSQIPFPYALSICFIHMLYPYALSICFIHMLYPYALSICSSLRAFARKTGNDPYAYPYGICIWGTLRFYLSFILRISKGICIS</sequence>
<keyword evidence="4" id="KW-0934">Plastid</keyword>
<feature type="transmembrane region" description="Helical" evidence="2">
    <location>
        <begin position="581"/>
        <end position="600"/>
    </location>
</feature>